<evidence type="ECO:0000313" key="4">
    <source>
        <dbReference type="Proteomes" id="UP000663935"/>
    </source>
</evidence>
<dbReference type="Proteomes" id="UP000663935">
    <property type="component" value="Chromosome"/>
</dbReference>
<reference evidence="3 4" key="1">
    <citation type="submission" date="2021-03" db="EMBL/GenBank/DDBJ databases">
        <title>Complete genome of Polaribacter_sp.G4M1.</title>
        <authorList>
            <person name="Jeong S.W."/>
            <person name="Bae J.W."/>
        </authorList>
    </citation>
    <scope>NUCLEOTIDE SEQUENCE [LARGE SCALE GENOMIC DNA]</scope>
    <source>
        <strain evidence="3 4">G4M1</strain>
    </source>
</reference>
<keyword evidence="1" id="KW-1133">Transmembrane helix</keyword>
<feature type="domain" description="CAAX prenyl protease 2/Lysostaphin resistance protein A-like" evidence="2">
    <location>
        <begin position="132"/>
        <end position="230"/>
    </location>
</feature>
<accession>A0ABX7SZ07</accession>
<dbReference type="RefSeq" id="WP_207972211.1">
    <property type="nucleotide sequence ID" value="NZ_CP071795.1"/>
</dbReference>
<organism evidence="3 4">
    <name type="scientific">Polaribacter batillariae</name>
    <dbReference type="NCBI Taxonomy" id="2808900"/>
    <lineage>
        <taxon>Bacteria</taxon>
        <taxon>Pseudomonadati</taxon>
        <taxon>Bacteroidota</taxon>
        <taxon>Flavobacteriia</taxon>
        <taxon>Flavobacteriales</taxon>
        <taxon>Flavobacteriaceae</taxon>
    </lineage>
</organism>
<feature type="transmembrane region" description="Helical" evidence="1">
    <location>
        <begin position="65"/>
        <end position="82"/>
    </location>
</feature>
<feature type="transmembrane region" description="Helical" evidence="1">
    <location>
        <begin position="103"/>
        <end position="123"/>
    </location>
</feature>
<keyword evidence="1" id="KW-0472">Membrane</keyword>
<dbReference type="InterPro" id="IPR003675">
    <property type="entry name" value="Rce1/LyrA-like_dom"/>
</dbReference>
<keyword evidence="3" id="KW-0378">Hydrolase</keyword>
<dbReference type="Pfam" id="PF02517">
    <property type="entry name" value="Rce1-like"/>
    <property type="match status" value="1"/>
</dbReference>
<protein>
    <submittedName>
        <fullName evidence="3">CPBP family intramembrane metalloprotease</fullName>
    </submittedName>
</protein>
<feature type="transmembrane region" description="Helical" evidence="1">
    <location>
        <begin position="193"/>
        <end position="212"/>
    </location>
</feature>
<feature type="transmembrane region" description="Helical" evidence="1">
    <location>
        <begin position="170"/>
        <end position="186"/>
    </location>
</feature>
<evidence type="ECO:0000256" key="1">
    <source>
        <dbReference type="SAM" id="Phobius"/>
    </source>
</evidence>
<keyword evidence="1" id="KW-0812">Transmembrane</keyword>
<dbReference type="EMBL" id="CP071795">
    <property type="protein sequence ID" value="QTD38068.1"/>
    <property type="molecule type" value="Genomic_DNA"/>
</dbReference>
<name>A0ABX7SZ07_9FLAO</name>
<feature type="transmembrane region" description="Helical" evidence="1">
    <location>
        <begin position="34"/>
        <end position="53"/>
    </location>
</feature>
<evidence type="ECO:0000259" key="2">
    <source>
        <dbReference type="Pfam" id="PF02517"/>
    </source>
</evidence>
<feature type="transmembrane region" description="Helical" evidence="1">
    <location>
        <begin position="6"/>
        <end position="22"/>
    </location>
</feature>
<keyword evidence="3" id="KW-0645">Protease</keyword>
<evidence type="ECO:0000313" key="3">
    <source>
        <dbReference type="EMBL" id="QTD38068.1"/>
    </source>
</evidence>
<dbReference type="GO" id="GO:0008237">
    <property type="term" value="F:metallopeptidase activity"/>
    <property type="evidence" value="ECO:0007669"/>
    <property type="project" value="UniProtKB-KW"/>
</dbReference>
<proteinExistence type="predicted"/>
<keyword evidence="3" id="KW-0482">Metalloprotease</keyword>
<gene>
    <name evidence="3" type="ORF">JL193_01820</name>
</gene>
<keyword evidence="4" id="KW-1185">Reference proteome</keyword>
<sequence length="240" mass="27588">MIEQITITVIILISSLLIMLPFKKRTNIFNKNSLLAGSYHLSYVILIFIPISFSFLSIPNTEMNWAGKILALLFSIVFYFLVKNYLKDNDFILSLPIKKSRRKVIIVGLVTVIFMAVLTMAFSRSKPLNTEILFYQMTMPGIDEELWRGILLGLLIPIIKNSKFKLGHPAIWATTLIFALGHSLFLQNWELQFAIDAFIITGILGYILGWMTYYSKSILPAIIFHNLINFSTNFIEMFFL</sequence>